<reference evidence="1 2" key="1">
    <citation type="submission" date="2019-02" db="EMBL/GenBank/DDBJ databases">
        <title>Deep-cultivation of Planctomycetes and their phenomic and genomic characterization uncovers novel biology.</title>
        <authorList>
            <person name="Wiegand S."/>
            <person name="Jogler M."/>
            <person name="Boedeker C."/>
            <person name="Pinto D."/>
            <person name="Vollmers J."/>
            <person name="Rivas-Marin E."/>
            <person name="Kohn T."/>
            <person name="Peeters S.H."/>
            <person name="Heuer A."/>
            <person name="Rast P."/>
            <person name="Oberbeckmann S."/>
            <person name="Bunk B."/>
            <person name="Jeske O."/>
            <person name="Meyerdierks A."/>
            <person name="Storesund J.E."/>
            <person name="Kallscheuer N."/>
            <person name="Luecker S."/>
            <person name="Lage O.M."/>
            <person name="Pohl T."/>
            <person name="Merkel B.J."/>
            <person name="Hornburger P."/>
            <person name="Mueller R.-W."/>
            <person name="Bruemmer F."/>
            <person name="Labrenz M."/>
            <person name="Spormann A.M."/>
            <person name="Op Den Camp H."/>
            <person name="Overmann J."/>
            <person name="Amann R."/>
            <person name="Jetten M.S.M."/>
            <person name="Mascher T."/>
            <person name="Medema M.H."/>
            <person name="Devos D.P."/>
            <person name="Kaster A.-K."/>
            <person name="Ovreas L."/>
            <person name="Rohde M."/>
            <person name="Galperin M.Y."/>
            <person name="Jogler C."/>
        </authorList>
    </citation>
    <scope>NUCLEOTIDE SEQUENCE [LARGE SCALE GENOMIC DNA]</scope>
    <source>
        <strain evidence="1 2">Poly41</strain>
    </source>
</reference>
<evidence type="ECO:0000313" key="1">
    <source>
        <dbReference type="EMBL" id="TWU31100.1"/>
    </source>
</evidence>
<dbReference type="EMBL" id="SJPV01000018">
    <property type="protein sequence ID" value="TWU31100.1"/>
    <property type="molecule type" value="Genomic_DNA"/>
</dbReference>
<sequence>MRLPRVHKHRELSEAEARIYYDSYHQIAAALRAVATDNNIQLVLNFSSEEMDLEQNDSVFRGVMRNVVYHDSTINMTNTVMRYLEEQTNTSQDATIVNTSSNMNR</sequence>
<name>A0A5C6D2N8_9BACT</name>
<accession>A0A5C6D2N8</accession>
<dbReference type="Proteomes" id="UP000319143">
    <property type="component" value="Unassembled WGS sequence"/>
</dbReference>
<comment type="caution">
    <text evidence="1">The sequence shown here is derived from an EMBL/GenBank/DDBJ whole genome shotgun (WGS) entry which is preliminary data.</text>
</comment>
<proteinExistence type="predicted"/>
<organism evidence="1 2">
    <name type="scientific">Novipirellula artificiosorum</name>
    <dbReference type="NCBI Taxonomy" id="2528016"/>
    <lineage>
        <taxon>Bacteria</taxon>
        <taxon>Pseudomonadati</taxon>
        <taxon>Planctomycetota</taxon>
        <taxon>Planctomycetia</taxon>
        <taxon>Pirellulales</taxon>
        <taxon>Pirellulaceae</taxon>
        <taxon>Novipirellula</taxon>
    </lineage>
</organism>
<gene>
    <name evidence="1" type="ORF">Poly41_62890</name>
</gene>
<dbReference type="AlphaFoldDB" id="A0A5C6D2N8"/>
<keyword evidence="2" id="KW-1185">Reference proteome</keyword>
<protein>
    <submittedName>
        <fullName evidence="1">Outer membrane protein (OmpH-like)</fullName>
    </submittedName>
</protein>
<evidence type="ECO:0000313" key="2">
    <source>
        <dbReference type="Proteomes" id="UP000319143"/>
    </source>
</evidence>